<accession>A0ABD1C506</accession>
<name>A0ABD1C506_CARAN</name>
<proteinExistence type="predicted"/>
<evidence type="ECO:0000313" key="1">
    <source>
        <dbReference type="EMBL" id="KAL1224543.1"/>
    </source>
</evidence>
<comment type="caution">
    <text evidence="1">The sequence shown here is derived from an EMBL/GenBank/DDBJ whole genome shotgun (WGS) entry which is preliminary data.</text>
</comment>
<gene>
    <name evidence="1" type="ORF">V5N11_020190</name>
</gene>
<dbReference type="EMBL" id="JBANAX010000051">
    <property type="protein sequence ID" value="KAL1224543.1"/>
    <property type="molecule type" value="Genomic_DNA"/>
</dbReference>
<protein>
    <submittedName>
        <fullName evidence="1">Uncharacterized protein</fullName>
    </submittedName>
</protein>
<organism evidence="1 2">
    <name type="scientific">Cardamine amara subsp. amara</name>
    <dbReference type="NCBI Taxonomy" id="228776"/>
    <lineage>
        <taxon>Eukaryota</taxon>
        <taxon>Viridiplantae</taxon>
        <taxon>Streptophyta</taxon>
        <taxon>Embryophyta</taxon>
        <taxon>Tracheophyta</taxon>
        <taxon>Spermatophyta</taxon>
        <taxon>Magnoliopsida</taxon>
        <taxon>eudicotyledons</taxon>
        <taxon>Gunneridae</taxon>
        <taxon>Pentapetalae</taxon>
        <taxon>rosids</taxon>
        <taxon>malvids</taxon>
        <taxon>Brassicales</taxon>
        <taxon>Brassicaceae</taxon>
        <taxon>Cardamineae</taxon>
        <taxon>Cardamine</taxon>
    </lineage>
</organism>
<dbReference type="Proteomes" id="UP001558713">
    <property type="component" value="Unassembled WGS sequence"/>
</dbReference>
<keyword evidence="2" id="KW-1185">Reference proteome</keyword>
<sequence>MAARVGDFGVIRAREQDATMTDIGEKDRPPGDPPDVHVLWVKKVTGSNAGWMLTPEAVLDDDFVAERLSLEFPNGEDGEPVTTIRKEVLDAMNDLWKQCMIVKVLGKNISISVLSRRLPRSITGFPGSSNFN</sequence>
<dbReference type="AlphaFoldDB" id="A0ABD1C506"/>
<reference evidence="1 2" key="1">
    <citation type="submission" date="2024-04" db="EMBL/GenBank/DDBJ databases">
        <title>Genome assembly C_amara_ONT_v2.</title>
        <authorList>
            <person name="Yant L."/>
            <person name="Moore C."/>
            <person name="Slenker M."/>
        </authorList>
    </citation>
    <scope>NUCLEOTIDE SEQUENCE [LARGE SCALE GENOMIC DNA]</scope>
    <source>
        <tissue evidence="1">Leaf</tissue>
    </source>
</reference>
<evidence type="ECO:0000313" key="2">
    <source>
        <dbReference type="Proteomes" id="UP001558713"/>
    </source>
</evidence>